<feature type="compositionally biased region" description="Polar residues" evidence="1">
    <location>
        <begin position="1"/>
        <end position="22"/>
    </location>
</feature>
<evidence type="ECO:0000313" key="2">
    <source>
        <dbReference type="EMBL" id="KNF03087.1"/>
    </source>
</evidence>
<accession>A0A0L0VV71</accession>
<sequence>MTSPASETSSAIPPAWTTSASRWRTALVRAPTTTASNDSTIPSHQQRPDHSPPVQSLSESENR</sequence>
<dbReference type="EMBL" id="AJIL01000019">
    <property type="protein sequence ID" value="KNF03087.1"/>
    <property type="molecule type" value="Genomic_DNA"/>
</dbReference>
<dbReference type="Proteomes" id="UP000054564">
    <property type="component" value="Unassembled WGS sequence"/>
</dbReference>
<reference evidence="3" key="1">
    <citation type="submission" date="2014-03" db="EMBL/GenBank/DDBJ databases">
        <title>The Genome Sequence of Puccinia striiformis f. sp. tritici PST-78.</title>
        <authorList>
            <consortium name="The Broad Institute Genome Sequencing Platform"/>
            <person name="Cuomo C."/>
            <person name="Hulbert S."/>
            <person name="Chen X."/>
            <person name="Walker B."/>
            <person name="Young S.K."/>
            <person name="Zeng Q."/>
            <person name="Gargeya S."/>
            <person name="Fitzgerald M."/>
            <person name="Haas B."/>
            <person name="Abouelleil A."/>
            <person name="Alvarado L."/>
            <person name="Arachchi H.M."/>
            <person name="Berlin A.M."/>
            <person name="Chapman S.B."/>
            <person name="Goldberg J."/>
            <person name="Griggs A."/>
            <person name="Gujja S."/>
            <person name="Hansen M."/>
            <person name="Howarth C."/>
            <person name="Imamovic A."/>
            <person name="Larimer J."/>
            <person name="McCowan C."/>
            <person name="Montmayeur A."/>
            <person name="Murphy C."/>
            <person name="Neiman D."/>
            <person name="Pearson M."/>
            <person name="Priest M."/>
            <person name="Roberts A."/>
            <person name="Saif S."/>
            <person name="Shea T."/>
            <person name="Sisk P."/>
            <person name="Sykes S."/>
            <person name="Wortman J."/>
            <person name="Nusbaum C."/>
            <person name="Birren B."/>
        </authorList>
    </citation>
    <scope>NUCLEOTIDE SEQUENCE [LARGE SCALE GENOMIC DNA]</scope>
    <source>
        <strain evidence="3">race PST-78</strain>
    </source>
</reference>
<keyword evidence="3" id="KW-1185">Reference proteome</keyword>
<protein>
    <submittedName>
        <fullName evidence="2">Uncharacterized protein</fullName>
    </submittedName>
</protein>
<organism evidence="2 3">
    <name type="scientific">Puccinia striiformis f. sp. tritici PST-78</name>
    <dbReference type="NCBI Taxonomy" id="1165861"/>
    <lineage>
        <taxon>Eukaryota</taxon>
        <taxon>Fungi</taxon>
        <taxon>Dikarya</taxon>
        <taxon>Basidiomycota</taxon>
        <taxon>Pucciniomycotina</taxon>
        <taxon>Pucciniomycetes</taxon>
        <taxon>Pucciniales</taxon>
        <taxon>Pucciniaceae</taxon>
        <taxon>Puccinia</taxon>
    </lineage>
</organism>
<evidence type="ECO:0000256" key="1">
    <source>
        <dbReference type="SAM" id="MobiDB-lite"/>
    </source>
</evidence>
<comment type="caution">
    <text evidence="2">The sequence shown here is derived from an EMBL/GenBank/DDBJ whole genome shotgun (WGS) entry which is preliminary data.</text>
</comment>
<name>A0A0L0VV71_9BASI</name>
<feature type="region of interest" description="Disordered" evidence="1">
    <location>
        <begin position="1"/>
        <end position="63"/>
    </location>
</feature>
<gene>
    <name evidence="2" type="ORF">PSTG_03673</name>
</gene>
<feature type="compositionally biased region" description="Polar residues" evidence="1">
    <location>
        <begin position="31"/>
        <end position="45"/>
    </location>
</feature>
<evidence type="ECO:0000313" key="3">
    <source>
        <dbReference type="Proteomes" id="UP000054564"/>
    </source>
</evidence>
<dbReference type="AlphaFoldDB" id="A0A0L0VV71"/>
<proteinExistence type="predicted"/>
<feature type="compositionally biased region" description="Polar residues" evidence="1">
    <location>
        <begin position="53"/>
        <end position="63"/>
    </location>
</feature>